<protein>
    <submittedName>
        <fullName evidence="1">Uncharacterized protein</fullName>
    </submittedName>
</protein>
<dbReference type="AlphaFoldDB" id="A0AA39J7G5"/>
<dbReference type="Gene3D" id="3.40.1790.10">
    <property type="entry name" value="Indigoidine synthase domain"/>
    <property type="match status" value="1"/>
</dbReference>
<dbReference type="SUPFAM" id="SSF110581">
    <property type="entry name" value="Indigoidine synthase A-like"/>
    <property type="match status" value="1"/>
</dbReference>
<dbReference type="GeneID" id="85364878"/>
<proteinExistence type="predicted"/>
<gene>
    <name evidence="1" type="ORF">EV420DRAFT_235783</name>
</gene>
<dbReference type="Proteomes" id="UP001175211">
    <property type="component" value="Unassembled WGS sequence"/>
</dbReference>
<dbReference type="EMBL" id="JAUEPS010000124">
    <property type="protein sequence ID" value="KAK0436631.1"/>
    <property type="molecule type" value="Genomic_DNA"/>
</dbReference>
<dbReference type="RefSeq" id="XP_060322309.1">
    <property type="nucleotide sequence ID" value="XM_060481330.1"/>
</dbReference>
<dbReference type="InterPro" id="IPR022830">
    <property type="entry name" value="Indigdn_synthA-like"/>
</dbReference>
<dbReference type="GO" id="GO:0004730">
    <property type="term" value="F:pseudouridylate synthase activity"/>
    <property type="evidence" value="ECO:0007669"/>
    <property type="project" value="InterPro"/>
</dbReference>
<dbReference type="Pfam" id="PF04227">
    <property type="entry name" value="Indigoidine_A"/>
    <property type="match status" value="1"/>
</dbReference>
<dbReference type="InterPro" id="IPR007342">
    <property type="entry name" value="PsuG"/>
</dbReference>
<name>A0AA39J7G5_ARMTA</name>
<sequence length="155" mass="17651">MHASLEDSHLELSSAQHTSQLLWTSTFHPALSTHKPIAALETTLVTHGFPYLANYTHTSDLEDIVRSMVHTNNYWDHRRTHSPPHRARRHPRHLNVQHPLCSQNFLLPRRLLLAFQNGPFLPCTTPAELFLASFDLNLFCPTKLPSTPSTISKTC</sequence>
<keyword evidence="2" id="KW-1185">Reference proteome</keyword>
<evidence type="ECO:0000313" key="1">
    <source>
        <dbReference type="EMBL" id="KAK0436631.1"/>
    </source>
</evidence>
<comment type="caution">
    <text evidence="1">The sequence shown here is derived from an EMBL/GenBank/DDBJ whole genome shotgun (WGS) entry which is preliminary data.</text>
</comment>
<accession>A0AA39J7G5</accession>
<organism evidence="1 2">
    <name type="scientific">Armillaria tabescens</name>
    <name type="common">Ringless honey mushroom</name>
    <name type="synonym">Agaricus tabescens</name>
    <dbReference type="NCBI Taxonomy" id="1929756"/>
    <lineage>
        <taxon>Eukaryota</taxon>
        <taxon>Fungi</taxon>
        <taxon>Dikarya</taxon>
        <taxon>Basidiomycota</taxon>
        <taxon>Agaricomycotina</taxon>
        <taxon>Agaricomycetes</taxon>
        <taxon>Agaricomycetidae</taxon>
        <taxon>Agaricales</taxon>
        <taxon>Marasmiineae</taxon>
        <taxon>Physalacriaceae</taxon>
        <taxon>Desarmillaria</taxon>
    </lineage>
</organism>
<evidence type="ECO:0000313" key="2">
    <source>
        <dbReference type="Proteomes" id="UP001175211"/>
    </source>
</evidence>
<reference evidence="1" key="1">
    <citation type="submission" date="2023-06" db="EMBL/GenBank/DDBJ databases">
        <authorList>
            <consortium name="Lawrence Berkeley National Laboratory"/>
            <person name="Ahrendt S."/>
            <person name="Sahu N."/>
            <person name="Indic B."/>
            <person name="Wong-Bajracharya J."/>
            <person name="Merenyi Z."/>
            <person name="Ke H.-M."/>
            <person name="Monk M."/>
            <person name="Kocsube S."/>
            <person name="Drula E."/>
            <person name="Lipzen A."/>
            <person name="Balint B."/>
            <person name="Henrissat B."/>
            <person name="Andreopoulos B."/>
            <person name="Martin F.M."/>
            <person name="Harder C.B."/>
            <person name="Rigling D."/>
            <person name="Ford K.L."/>
            <person name="Foster G.D."/>
            <person name="Pangilinan J."/>
            <person name="Papanicolaou A."/>
            <person name="Barry K."/>
            <person name="LaButti K."/>
            <person name="Viragh M."/>
            <person name="Koriabine M."/>
            <person name="Yan M."/>
            <person name="Riley R."/>
            <person name="Champramary S."/>
            <person name="Plett K.L."/>
            <person name="Tsai I.J."/>
            <person name="Slot J."/>
            <person name="Sipos G."/>
            <person name="Plett J."/>
            <person name="Nagy L.G."/>
            <person name="Grigoriev I.V."/>
        </authorList>
    </citation>
    <scope>NUCLEOTIDE SEQUENCE</scope>
    <source>
        <strain evidence="1">CCBAS 213</strain>
    </source>
</reference>